<dbReference type="EMBL" id="LJZO01000005">
    <property type="protein sequence ID" value="ROW02341.1"/>
    <property type="molecule type" value="Genomic_DNA"/>
</dbReference>
<accession>A0A423WG92</accession>
<reference evidence="2 3" key="1">
    <citation type="submission" date="2015-09" db="EMBL/GenBank/DDBJ databases">
        <title>Host preference determinants of Valsa canker pathogens revealed by comparative genomics.</title>
        <authorList>
            <person name="Yin Z."/>
            <person name="Huang L."/>
        </authorList>
    </citation>
    <scope>NUCLEOTIDE SEQUENCE [LARGE SCALE GENOMIC DNA]</scope>
    <source>
        <strain evidence="2 3">YSFL</strain>
    </source>
</reference>
<keyword evidence="1" id="KW-1133">Transmembrane helix</keyword>
<proteinExistence type="predicted"/>
<dbReference type="OrthoDB" id="5244586at2759"/>
<comment type="caution">
    <text evidence="2">The sequence shown here is derived from an EMBL/GenBank/DDBJ whole genome shotgun (WGS) entry which is preliminary data.</text>
</comment>
<dbReference type="AlphaFoldDB" id="A0A423WG92"/>
<organism evidence="2 3">
    <name type="scientific">Cytospora chrysosperma</name>
    <name type="common">Cytospora canker fungus</name>
    <name type="synonym">Sphaeria chrysosperma</name>
    <dbReference type="NCBI Taxonomy" id="252740"/>
    <lineage>
        <taxon>Eukaryota</taxon>
        <taxon>Fungi</taxon>
        <taxon>Dikarya</taxon>
        <taxon>Ascomycota</taxon>
        <taxon>Pezizomycotina</taxon>
        <taxon>Sordariomycetes</taxon>
        <taxon>Sordariomycetidae</taxon>
        <taxon>Diaporthales</taxon>
        <taxon>Cytosporaceae</taxon>
        <taxon>Cytospora</taxon>
    </lineage>
</organism>
<feature type="transmembrane region" description="Helical" evidence="1">
    <location>
        <begin position="178"/>
        <end position="201"/>
    </location>
</feature>
<name>A0A423WG92_CYTCH</name>
<keyword evidence="1" id="KW-0472">Membrane</keyword>
<evidence type="ECO:0000256" key="1">
    <source>
        <dbReference type="SAM" id="Phobius"/>
    </source>
</evidence>
<gene>
    <name evidence="2" type="ORF">VSDG_02412</name>
</gene>
<protein>
    <submittedName>
        <fullName evidence="2">Uncharacterized protein</fullName>
    </submittedName>
</protein>
<dbReference type="Proteomes" id="UP000284375">
    <property type="component" value="Unassembled WGS sequence"/>
</dbReference>
<keyword evidence="1" id="KW-0812">Transmembrane</keyword>
<keyword evidence="3" id="KW-1185">Reference proteome</keyword>
<evidence type="ECO:0000313" key="3">
    <source>
        <dbReference type="Proteomes" id="UP000284375"/>
    </source>
</evidence>
<sequence length="278" mass="29347">MHMRKYASHQDQQNVVALVEEDPVCTDIPITSAQYDLEVVRIITDVCSNIAAGARIQKHGELRYLSCEDKAFIVDKIAVAFATAVKPNNDSRDATALASASIARVNSRYNHESTETAAKVAIKAISAIDGQVAAAVCKRGYGRMDSWNYIIRTATATARSISWATNPGAAASAMMQGWVVIGLSALGVTMAAAGIAVALYWQRQARAKVAEVESGIARAAYAAAVATASQFEGGEWEQGMAQAIEAGATTGRGEGRVHVGLPRHRVVSQEAGQAGQGN</sequence>
<evidence type="ECO:0000313" key="2">
    <source>
        <dbReference type="EMBL" id="ROW02341.1"/>
    </source>
</evidence>